<evidence type="ECO:0000313" key="2">
    <source>
        <dbReference type="Proteomes" id="UP000309594"/>
    </source>
</evidence>
<organism evidence="1 2">
    <name type="scientific">Pedobacter hiemivivus</name>
    <dbReference type="NCBI Taxonomy" id="2530454"/>
    <lineage>
        <taxon>Bacteria</taxon>
        <taxon>Pseudomonadati</taxon>
        <taxon>Bacteroidota</taxon>
        <taxon>Sphingobacteriia</taxon>
        <taxon>Sphingobacteriales</taxon>
        <taxon>Sphingobacteriaceae</taxon>
        <taxon>Pedobacter</taxon>
    </lineage>
</organism>
<protein>
    <submittedName>
        <fullName evidence="1">Uncharacterized protein</fullName>
    </submittedName>
</protein>
<dbReference type="AlphaFoldDB" id="A0A4U1G323"/>
<accession>A0A4U1G323</accession>
<name>A0A4U1G323_9SPHI</name>
<gene>
    <name evidence="1" type="ORF">FBD94_20195</name>
</gene>
<dbReference type="EMBL" id="SWDX01000009">
    <property type="protein sequence ID" value="TKC57604.1"/>
    <property type="molecule type" value="Genomic_DNA"/>
</dbReference>
<dbReference type="RefSeq" id="WP_136881540.1">
    <property type="nucleotide sequence ID" value="NZ_SWDX01000009.1"/>
</dbReference>
<evidence type="ECO:0000313" key="1">
    <source>
        <dbReference type="EMBL" id="TKC57604.1"/>
    </source>
</evidence>
<sequence length="182" mass="21066">MKKILLVTLSILSILLLQVDVVLSQEIYTDIAGKKMSFFKKLERKNKGEVYQTDGDIIIPGGMAMPIMYRRAQKDMPDLIVNYVFTEKDSLMHTVEYEWDVQNQKAFVNKYNELLNLLTARYGASVSKGELADFLKVDGSKKLSKSDRWSTKENAEVELYAFRSKEYNPVYKIRLYVSPKRS</sequence>
<reference evidence="1 2" key="1">
    <citation type="submission" date="2019-04" db="EMBL/GenBank/DDBJ databases">
        <title>Pedobacter sp. RP-1-16 sp. nov., isolated from Arctic soil.</title>
        <authorList>
            <person name="Dahal R.H."/>
            <person name="Kim D.-U."/>
        </authorList>
    </citation>
    <scope>NUCLEOTIDE SEQUENCE [LARGE SCALE GENOMIC DNA]</scope>
    <source>
        <strain evidence="1 2">RP-1-16</strain>
    </source>
</reference>
<comment type="caution">
    <text evidence="1">The sequence shown here is derived from an EMBL/GenBank/DDBJ whole genome shotgun (WGS) entry which is preliminary data.</text>
</comment>
<proteinExistence type="predicted"/>
<dbReference type="Proteomes" id="UP000309594">
    <property type="component" value="Unassembled WGS sequence"/>
</dbReference>